<reference evidence="1 2" key="1">
    <citation type="journal article" date="2018" name="Nat. Biotechnol.">
        <title>A standardized bacterial taxonomy based on genome phylogeny substantially revises the tree of life.</title>
        <authorList>
            <person name="Parks D.H."/>
            <person name="Chuvochina M."/>
            <person name="Waite D.W."/>
            <person name="Rinke C."/>
            <person name="Skarshewski A."/>
            <person name="Chaumeil P.A."/>
            <person name="Hugenholtz P."/>
        </authorList>
    </citation>
    <scope>NUCLEOTIDE SEQUENCE [LARGE SCALE GENOMIC DNA]</scope>
    <source>
        <strain evidence="1">UBA8781</strain>
    </source>
</reference>
<dbReference type="Proteomes" id="UP000264141">
    <property type="component" value="Unassembled WGS sequence"/>
</dbReference>
<protein>
    <submittedName>
        <fullName evidence="1">Alpha-galactosidase</fullName>
    </submittedName>
</protein>
<name>A0A3D1JIW3_9CHLR</name>
<dbReference type="GO" id="GO:0016052">
    <property type="term" value="P:carbohydrate catabolic process"/>
    <property type="evidence" value="ECO:0007669"/>
    <property type="project" value="InterPro"/>
</dbReference>
<comment type="caution">
    <text evidence="1">The sequence shown here is derived from an EMBL/GenBank/DDBJ whole genome shotgun (WGS) entry which is preliminary data.</text>
</comment>
<organism evidence="1 2">
    <name type="scientific">Anaerolinea thermolimosa</name>
    <dbReference type="NCBI Taxonomy" id="229919"/>
    <lineage>
        <taxon>Bacteria</taxon>
        <taxon>Bacillati</taxon>
        <taxon>Chloroflexota</taxon>
        <taxon>Anaerolineae</taxon>
        <taxon>Anaerolineales</taxon>
        <taxon>Anaerolineaceae</taxon>
        <taxon>Anaerolinea</taxon>
    </lineage>
</organism>
<evidence type="ECO:0000313" key="1">
    <source>
        <dbReference type="EMBL" id="HCE18167.1"/>
    </source>
</evidence>
<accession>A0A3D1JIW3</accession>
<dbReference type="InterPro" id="IPR038417">
    <property type="entry name" value="Alpga-gal_N_sf"/>
</dbReference>
<evidence type="ECO:0000313" key="2">
    <source>
        <dbReference type="Proteomes" id="UP000264141"/>
    </source>
</evidence>
<dbReference type="STRING" id="229919.GCA_001050195_03528"/>
<dbReference type="Pfam" id="PF02065">
    <property type="entry name" value="Melibiase"/>
    <property type="match status" value="1"/>
</dbReference>
<gene>
    <name evidence="1" type="ORF">DEQ80_09940</name>
</gene>
<dbReference type="InterPro" id="IPR002252">
    <property type="entry name" value="Glyco_hydro_36"/>
</dbReference>
<dbReference type="PRINTS" id="PR00743">
    <property type="entry name" value="GLHYDRLASE36"/>
</dbReference>
<dbReference type="EMBL" id="DPBP01000039">
    <property type="protein sequence ID" value="HCE18167.1"/>
    <property type="molecule type" value="Genomic_DNA"/>
</dbReference>
<dbReference type="Gene3D" id="3.20.20.70">
    <property type="entry name" value="Aldolase class I"/>
    <property type="match status" value="1"/>
</dbReference>
<sequence>MPELSTLARFHLGDMIAEYLIAHPSDTLSLRMIPASLEGQLVPHRERLDHPNIPAWYPESLVQFKLLGDATDEYTQGLTLRNSASLASLRLTEQQVKDSNGETEIITHLASPRGYAAEHHLLWREGDRAVTMFTVFKNLSDRPFTLEMLSSFSLSGITPFAADDAPGRLFLHRFRSYWSAEGRHECRLAEDLGLEPSWAHHGVRVERFGQVGSMPVRGYFPWAGVEDRAAGVMWGAHLAIPGSWQMEFFRRDDFLSLSGGLADRELGHWMKTVAPGEHFQSPPAYVSTVQGDLDDLCARLVNMQLPAAETAPASEHDLPVLCNEWCTSWGNPRHADLVAMADRLQGTGVRYLVIDAGWYKGDTGVWHLGQGDWVANPNLFPDGLAATARAIRERGLIPGIWFEMEVVGEQSPRFESDLPHFLHRDGYPITATGRRFWDFRDPWVIDYLSQKVIGQLRENGFGYIKVDYNETIGLGCDGAESAGEGLRQHLEGVQGFFRKMRAELPDLVIENCASGGHRLEPSFMALSSMASFSDAHETRDIPVIAANLHRLILPRQSQIWAVLHAADSMQRLSYLLTGGMLGRLCLSGELTSLDAGQWALVQEAIRFYQRVAPVLARGTSRLFQHINPSWQHLEGAQAVLRLAEDANSALVVTHSFGAPLPAEISIPLPGQGWQVAASFPSTLPAPEIEDGALHFIPSCEWEGRALYLTR</sequence>
<proteinExistence type="predicted"/>
<dbReference type="InterPro" id="IPR013785">
    <property type="entry name" value="Aldolase_TIM"/>
</dbReference>
<dbReference type="Gene3D" id="2.70.98.60">
    <property type="entry name" value="alpha-galactosidase from lactobacil brevis"/>
    <property type="match status" value="1"/>
</dbReference>
<dbReference type="AlphaFoldDB" id="A0A3D1JIW3"/>
<dbReference type="SUPFAM" id="SSF51445">
    <property type="entry name" value="(Trans)glycosidases"/>
    <property type="match status" value="1"/>
</dbReference>
<dbReference type="InterPro" id="IPR017853">
    <property type="entry name" value="GH"/>
</dbReference>
<dbReference type="GO" id="GO:0004557">
    <property type="term" value="F:alpha-galactosidase activity"/>
    <property type="evidence" value="ECO:0007669"/>
    <property type="project" value="InterPro"/>
</dbReference>
<dbReference type="CDD" id="cd14791">
    <property type="entry name" value="GH36"/>
    <property type="match status" value="1"/>
</dbReference>